<dbReference type="Gene3D" id="3.10.10.10">
    <property type="entry name" value="HIV Type 1 Reverse Transcriptase, subunit A, domain 1"/>
    <property type="match status" value="1"/>
</dbReference>
<evidence type="ECO:0000256" key="3">
    <source>
        <dbReference type="ARBA" id="ARBA00022695"/>
    </source>
</evidence>
<evidence type="ECO:0000259" key="9">
    <source>
        <dbReference type="Pfam" id="PF00078"/>
    </source>
</evidence>
<dbReference type="CDD" id="cd01647">
    <property type="entry name" value="RT_LTR"/>
    <property type="match status" value="1"/>
</dbReference>
<organism evidence="11 12">
    <name type="scientific">Trifolium medium</name>
    <dbReference type="NCBI Taxonomy" id="97028"/>
    <lineage>
        <taxon>Eukaryota</taxon>
        <taxon>Viridiplantae</taxon>
        <taxon>Streptophyta</taxon>
        <taxon>Embryophyta</taxon>
        <taxon>Tracheophyta</taxon>
        <taxon>Spermatophyta</taxon>
        <taxon>Magnoliopsida</taxon>
        <taxon>eudicotyledons</taxon>
        <taxon>Gunneridae</taxon>
        <taxon>Pentapetalae</taxon>
        <taxon>rosids</taxon>
        <taxon>fabids</taxon>
        <taxon>Fabales</taxon>
        <taxon>Fabaceae</taxon>
        <taxon>Papilionoideae</taxon>
        <taxon>50 kb inversion clade</taxon>
        <taxon>NPAAA clade</taxon>
        <taxon>Hologalegina</taxon>
        <taxon>IRL clade</taxon>
        <taxon>Trifolieae</taxon>
        <taxon>Trifolium</taxon>
    </lineage>
</organism>
<dbReference type="GO" id="GO:0004519">
    <property type="term" value="F:endonuclease activity"/>
    <property type="evidence" value="ECO:0007669"/>
    <property type="project" value="UniProtKB-KW"/>
</dbReference>
<dbReference type="InterPro" id="IPR043502">
    <property type="entry name" value="DNA/RNA_pol_sf"/>
</dbReference>
<keyword evidence="5" id="KW-0255">Endonuclease</keyword>
<dbReference type="InterPro" id="IPR021109">
    <property type="entry name" value="Peptidase_aspartic_dom_sf"/>
</dbReference>
<protein>
    <recommendedName>
        <fullName evidence="1">RNA-directed DNA polymerase</fullName>
        <ecNumber evidence="1">2.7.7.49</ecNumber>
    </recommendedName>
</protein>
<feature type="domain" description="Reverse transcriptase" evidence="9">
    <location>
        <begin position="606"/>
        <end position="768"/>
    </location>
</feature>
<reference evidence="11 12" key="1">
    <citation type="journal article" date="2018" name="Front. Plant Sci.">
        <title>Red Clover (Trifolium pratense) and Zigzag Clover (T. medium) - A Picture of Genomic Similarities and Differences.</title>
        <authorList>
            <person name="Dluhosova J."/>
            <person name="Istvanek J."/>
            <person name="Nedelnik J."/>
            <person name="Repkova J."/>
        </authorList>
    </citation>
    <scope>NUCLEOTIDE SEQUENCE [LARGE SCALE GENOMIC DNA]</scope>
    <source>
        <strain evidence="12">cv. 10/8</strain>
        <tissue evidence="11">Leaf</tissue>
    </source>
</reference>
<feature type="non-terminal residue" evidence="11">
    <location>
        <position position="1025"/>
    </location>
</feature>
<feature type="compositionally biased region" description="Low complexity" evidence="8">
    <location>
        <begin position="104"/>
        <end position="119"/>
    </location>
</feature>
<feature type="region of interest" description="Disordered" evidence="8">
    <location>
        <begin position="104"/>
        <end position="197"/>
    </location>
</feature>
<dbReference type="InterPro" id="IPR043128">
    <property type="entry name" value="Rev_trsase/Diguanyl_cyclase"/>
</dbReference>
<gene>
    <name evidence="11" type="ORF">A2U01_0001543</name>
</gene>
<keyword evidence="3" id="KW-0548">Nucleotidyltransferase</keyword>
<keyword evidence="2" id="KW-0808">Transferase</keyword>
<keyword evidence="6" id="KW-0378">Hydrolase</keyword>
<dbReference type="SUPFAM" id="SSF56672">
    <property type="entry name" value="DNA/RNA polymerases"/>
    <property type="match status" value="1"/>
</dbReference>
<evidence type="ECO:0000256" key="4">
    <source>
        <dbReference type="ARBA" id="ARBA00022722"/>
    </source>
</evidence>
<comment type="caution">
    <text evidence="11">The sequence shown here is derived from an EMBL/GenBank/DDBJ whole genome shotgun (WGS) entry which is preliminary data.</text>
</comment>
<evidence type="ECO:0000313" key="12">
    <source>
        <dbReference type="Proteomes" id="UP000265520"/>
    </source>
</evidence>
<dbReference type="PANTHER" id="PTHR37984">
    <property type="entry name" value="PROTEIN CBG26694"/>
    <property type="match status" value="1"/>
</dbReference>
<dbReference type="EC" id="2.7.7.49" evidence="1"/>
<dbReference type="EMBL" id="LXQA010001469">
    <property type="protein sequence ID" value="MCH80770.1"/>
    <property type="molecule type" value="Genomic_DNA"/>
</dbReference>
<feature type="region of interest" description="Disordered" evidence="8">
    <location>
        <begin position="21"/>
        <end position="47"/>
    </location>
</feature>
<dbReference type="FunFam" id="3.10.20.370:FF:000001">
    <property type="entry name" value="Retrovirus-related Pol polyprotein from transposon 17.6-like protein"/>
    <property type="match status" value="1"/>
</dbReference>
<keyword evidence="7" id="KW-0695">RNA-directed DNA polymerase</keyword>
<evidence type="ECO:0000256" key="2">
    <source>
        <dbReference type="ARBA" id="ARBA00022679"/>
    </source>
</evidence>
<feature type="compositionally biased region" description="Pro residues" evidence="8">
    <location>
        <begin position="188"/>
        <end position="197"/>
    </location>
</feature>
<dbReference type="Pfam" id="PF17917">
    <property type="entry name" value="RT_RNaseH"/>
    <property type="match status" value="1"/>
</dbReference>
<dbReference type="AlphaFoldDB" id="A0A392M0H0"/>
<dbReference type="GO" id="GO:0003964">
    <property type="term" value="F:RNA-directed DNA polymerase activity"/>
    <property type="evidence" value="ECO:0007669"/>
    <property type="project" value="UniProtKB-KW"/>
</dbReference>
<dbReference type="Gene3D" id="2.40.70.10">
    <property type="entry name" value="Acid Proteases"/>
    <property type="match status" value="1"/>
</dbReference>
<evidence type="ECO:0000256" key="7">
    <source>
        <dbReference type="ARBA" id="ARBA00022918"/>
    </source>
</evidence>
<name>A0A392M0H0_9FABA</name>
<evidence type="ECO:0000256" key="8">
    <source>
        <dbReference type="SAM" id="MobiDB-lite"/>
    </source>
</evidence>
<keyword evidence="12" id="KW-1185">Reference proteome</keyword>
<evidence type="ECO:0000256" key="5">
    <source>
        <dbReference type="ARBA" id="ARBA00022759"/>
    </source>
</evidence>
<feature type="non-terminal residue" evidence="11">
    <location>
        <position position="1"/>
    </location>
</feature>
<dbReference type="InterPro" id="IPR000477">
    <property type="entry name" value="RT_dom"/>
</dbReference>
<evidence type="ECO:0000256" key="6">
    <source>
        <dbReference type="ARBA" id="ARBA00022801"/>
    </source>
</evidence>
<dbReference type="InterPro" id="IPR050951">
    <property type="entry name" value="Retrovirus_Pol_polyprotein"/>
</dbReference>
<dbReference type="CDD" id="cd09274">
    <property type="entry name" value="RNase_HI_RT_Ty3"/>
    <property type="match status" value="1"/>
</dbReference>
<feature type="compositionally biased region" description="Basic and acidic residues" evidence="8">
    <location>
        <begin position="139"/>
        <end position="187"/>
    </location>
</feature>
<dbReference type="Gene3D" id="3.30.70.270">
    <property type="match status" value="2"/>
</dbReference>
<proteinExistence type="predicted"/>
<evidence type="ECO:0000313" key="11">
    <source>
        <dbReference type="EMBL" id="MCH80770.1"/>
    </source>
</evidence>
<evidence type="ECO:0000259" key="10">
    <source>
        <dbReference type="Pfam" id="PF17917"/>
    </source>
</evidence>
<accession>A0A392M0H0</accession>
<dbReference type="Pfam" id="PF00078">
    <property type="entry name" value="RVT_1"/>
    <property type="match status" value="1"/>
</dbReference>
<dbReference type="InterPro" id="IPR041373">
    <property type="entry name" value="RT_RNaseH"/>
</dbReference>
<sequence>SNTYNPRWSRHPNLSYKNNNALFAPSPTPTAPPGFQNQKGAPAAPTAPKKSNLELMMENFILCQTQQNKEFMNQNIHTNELIKQLATKVDAIATHNKMLETQISQVAQQQTATSTPAGTFPGQPQPNPKGHANVVTLRSGKELDDPVNERTRDQDPDTVTNKDTESESVVVDHRQTSETVNQEKERPYVPPPPYKPPIPYPQRLAKSKTEGQFKKFVELLKSLHLSIPFSEAITQMPSYAKFLKEILSNKRKLDDDGTVALTEECSAIIQNKMPPKLKDPGSFSIPCVIGKYSPSVSLMPLSICERLNLGELKPTKMSLQLADRSVKYHVGILEDVPLRIGQLYIATDFVVMDIKEDPQIPILLGRPFLATAGAIIDVKRGKLTFEVGEEKIEFILSQFMKGPAIDDTCCFIDMIDECIKELSSEAPPTDEIVAALTKEGEKEEVEIPQDHLDTSPLECLALTSDSPLNQERPKIELKALPQNLRYEFLEPDRPVIVNADLAKTETEKLLAVLKKYPEAIGYSIDDLKGISPSVCMHKIMLEEDYKPSREHQRRLNPNMSEVVKKEVLKLMDAGVIYPISDSKWVSPVHVVPKKGGMTVVKNEKGESVATRTTTGWRMCIDYRKLNKATRKDHFPLPFIDQMLERLAKHSHFCFLDGYSGFFQIPIHPNDQEKTTFTCPYGTFAYRRMPFGLCNAPATFQRCMMAIFADFLEDIMEVFMDDFSVCGSSFEGCLANLEKVLERCVKTNLVLNWEKCHFMVKEGIVLGHVVSERGIEVDKAKIEVIEKLTPPTTVKEVRSFLGHAGFYRRFIKDFSKITKPLTGLLMKDAEFVFDEHCLESFQNLKHALISAPIMQPPDWNLPFEIMCDASDFAVGAVLGQRKDKKMHAIYYASRTLDEAQINYATTEKELLAIVYAIDKFRSYLVGSKIIVYTDHAAIRYLLSKKDAKPRLIRWILLLQEFDLEIRDKKGTENVVADHLSRLSDTKREEFPLDDSFPDDRLIASVQSNIPWYADFVNYLAAGVLPP</sequence>
<dbReference type="CDD" id="cd00303">
    <property type="entry name" value="retropepsin_like"/>
    <property type="match status" value="1"/>
</dbReference>
<dbReference type="GO" id="GO:0016787">
    <property type="term" value="F:hydrolase activity"/>
    <property type="evidence" value="ECO:0007669"/>
    <property type="project" value="UniProtKB-KW"/>
</dbReference>
<feature type="domain" description="Reverse transcriptase RNase H-like" evidence="10">
    <location>
        <begin position="857"/>
        <end position="960"/>
    </location>
</feature>
<dbReference type="PANTHER" id="PTHR37984:SF5">
    <property type="entry name" value="PROTEIN NYNRIN-LIKE"/>
    <property type="match status" value="1"/>
</dbReference>
<dbReference type="Proteomes" id="UP000265520">
    <property type="component" value="Unassembled WGS sequence"/>
</dbReference>
<dbReference type="FunFam" id="3.30.70.270:FF:000026">
    <property type="entry name" value="Transposon Ty3-G Gag-Pol polyprotein"/>
    <property type="match status" value="1"/>
</dbReference>
<evidence type="ECO:0000256" key="1">
    <source>
        <dbReference type="ARBA" id="ARBA00012493"/>
    </source>
</evidence>
<keyword evidence="4" id="KW-0540">Nuclease</keyword>